<feature type="transmembrane region" description="Helical" evidence="2">
    <location>
        <begin position="255"/>
        <end position="273"/>
    </location>
</feature>
<comment type="caution">
    <text evidence="4">The sequence shown here is derived from an EMBL/GenBank/DDBJ whole genome shotgun (WGS) entry which is preliminary data.</text>
</comment>
<keyword evidence="5" id="KW-1185">Reference proteome</keyword>
<keyword evidence="2" id="KW-0812">Transmembrane</keyword>
<feature type="compositionally biased region" description="Basic and acidic residues" evidence="1">
    <location>
        <begin position="239"/>
        <end position="248"/>
    </location>
</feature>
<sequence length="319" mass="35366">MRLICPNCGAQYEVPDDVIPEEGRDVQCSACSHTWFEEPGASVAAEDAPSASPSPSLRTPPRAMPPRTMPPQTEQLSPLRRPEPEEEAEAPLRVRPKGERRAPPPPPSWDDEDDEPQVFRPSVTPEVAAILREEAAREAEKRRMEREAGVETQTELELPERPRTEPKVAEQPILKPAPDRVEPERPARPEPSAERASRRPRREGPGTDEGNVARRELLPDIDELHSSLRADEEPATPASDRDETESATRRGFRRGFTLTLLLLAVFALAYVFAPQIAARVPALSPTLASYVDAVDAGRIWLELRIQSLTNQINTMAGSV</sequence>
<name>A0A6B2JN58_9RHOB</name>
<evidence type="ECO:0000256" key="2">
    <source>
        <dbReference type="SAM" id="Phobius"/>
    </source>
</evidence>
<gene>
    <name evidence="4" type="ORF">GZA08_00310</name>
</gene>
<dbReference type="NCBIfam" id="TIGR02098">
    <property type="entry name" value="MJ0042_CXXC"/>
    <property type="match status" value="1"/>
</dbReference>
<dbReference type="RefSeq" id="WP_163888870.1">
    <property type="nucleotide sequence ID" value="NZ_JAAFYS010000001.1"/>
</dbReference>
<feature type="compositionally biased region" description="Basic and acidic residues" evidence="1">
    <location>
        <begin position="158"/>
        <end position="168"/>
    </location>
</feature>
<feature type="domain" description="Zinc finger/thioredoxin putative" evidence="3">
    <location>
        <begin position="1"/>
        <end position="36"/>
    </location>
</feature>
<organism evidence="4 5">
    <name type="scientific">Pseudoroseicyclus tamaricis</name>
    <dbReference type="NCBI Taxonomy" id="2705421"/>
    <lineage>
        <taxon>Bacteria</taxon>
        <taxon>Pseudomonadati</taxon>
        <taxon>Pseudomonadota</taxon>
        <taxon>Alphaproteobacteria</taxon>
        <taxon>Rhodobacterales</taxon>
        <taxon>Paracoccaceae</taxon>
        <taxon>Pseudoroseicyclus</taxon>
    </lineage>
</organism>
<reference evidence="4 5" key="1">
    <citation type="submission" date="2020-02" db="EMBL/GenBank/DDBJ databases">
        <title>Pseudoroseicyclus tamarix, sp. nov., isolated from offshore sediment of a Tamarix chinensis forest.</title>
        <authorList>
            <person name="Gai Y."/>
        </authorList>
    </citation>
    <scope>NUCLEOTIDE SEQUENCE [LARGE SCALE GENOMIC DNA]</scope>
    <source>
        <strain evidence="4 5">CLL3-39</strain>
    </source>
</reference>
<feature type="compositionally biased region" description="Basic and acidic residues" evidence="1">
    <location>
        <begin position="177"/>
        <end position="232"/>
    </location>
</feature>
<proteinExistence type="predicted"/>
<feature type="region of interest" description="Disordered" evidence="1">
    <location>
        <begin position="41"/>
        <end position="248"/>
    </location>
</feature>
<evidence type="ECO:0000259" key="3">
    <source>
        <dbReference type="Pfam" id="PF13717"/>
    </source>
</evidence>
<feature type="compositionally biased region" description="Basic and acidic residues" evidence="1">
    <location>
        <begin position="131"/>
        <end position="149"/>
    </location>
</feature>
<dbReference type="InterPro" id="IPR011723">
    <property type="entry name" value="Znf/thioredoxin_put"/>
</dbReference>
<feature type="compositionally biased region" description="Low complexity" evidence="1">
    <location>
        <begin position="41"/>
        <end position="61"/>
    </location>
</feature>
<accession>A0A6B2JN58</accession>
<keyword evidence="2" id="KW-1133">Transmembrane helix</keyword>
<evidence type="ECO:0000313" key="4">
    <source>
        <dbReference type="EMBL" id="NDU99409.1"/>
    </source>
</evidence>
<evidence type="ECO:0000256" key="1">
    <source>
        <dbReference type="SAM" id="MobiDB-lite"/>
    </source>
</evidence>
<evidence type="ECO:0000313" key="5">
    <source>
        <dbReference type="Proteomes" id="UP000474757"/>
    </source>
</evidence>
<protein>
    <submittedName>
        <fullName evidence="4">Thioredoxin</fullName>
    </submittedName>
</protein>
<dbReference type="Proteomes" id="UP000474757">
    <property type="component" value="Unassembled WGS sequence"/>
</dbReference>
<dbReference type="EMBL" id="JAAGAB010000001">
    <property type="protein sequence ID" value="NDU99409.1"/>
    <property type="molecule type" value="Genomic_DNA"/>
</dbReference>
<keyword evidence="2" id="KW-0472">Membrane</keyword>
<dbReference type="Pfam" id="PF13717">
    <property type="entry name" value="Zn_ribbon_4"/>
    <property type="match status" value="1"/>
</dbReference>
<dbReference type="AlphaFoldDB" id="A0A6B2JN58"/>
<feature type="compositionally biased region" description="Basic and acidic residues" evidence="1">
    <location>
        <begin position="90"/>
        <end position="102"/>
    </location>
</feature>